<reference evidence="3 4" key="1">
    <citation type="submission" date="2016-12" db="EMBL/GenBank/DDBJ databases">
        <authorList>
            <person name="Song W.-J."/>
            <person name="Kurnit D.M."/>
        </authorList>
    </citation>
    <scope>NUCLEOTIDE SEQUENCE [LARGE SCALE GENOMIC DNA]</scope>
    <source>
        <strain evidence="3 4">DSM 18488</strain>
    </source>
</reference>
<accession>A0A1M7YJF8</accession>
<feature type="domain" description="Transposase IS4-like" evidence="1">
    <location>
        <begin position="3"/>
        <end position="45"/>
    </location>
</feature>
<dbReference type="Pfam" id="PF01609">
    <property type="entry name" value="DDE_Tnp_1"/>
    <property type="match status" value="1"/>
</dbReference>
<sequence>SQKTRKRVEEIFGWIKDVAWLRKSRYKGAERIGCLFTFAAATYNMVRMRSLGIGVSG</sequence>
<dbReference type="RefSeq" id="WP_143170840.1">
    <property type="nucleotide sequence ID" value="NZ_FRFE01000036.1"/>
</dbReference>
<name>A0A1M7YJF8_9BACT</name>
<evidence type="ECO:0000313" key="2">
    <source>
        <dbReference type="EMBL" id="SHO52448.1"/>
    </source>
</evidence>
<keyword evidence="4" id="KW-1185">Reference proteome</keyword>
<gene>
    <name evidence="2" type="ORF">SAMN02745220_04567</name>
    <name evidence="3" type="ORF">SAMN02745220_04712</name>
</gene>
<evidence type="ECO:0000259" key="1">
    <source>
        <dbReference type="Pfam" id="PF01609"/>
    </source>
</evidence>
<dbReference type="OrthoDB" id="5526284at2"/>
<dbReference type="AlphaFoldDB" id="A0A1M7YJF8"/>
<evidence type="ECO:0000313" key="4">
    <source>
        <dbReference type="Proteomes" id="UP000184603"/>
    </source>
</evidence>
<dbReference type="InterPro" id="IPR002559">
    <property type="entry name" value="Transposase_11"/>
</dbReference>
<organism evidence="3 4">
    <name type="scientific">Desulfopila aestuarii DSM 18488</name>
    <dbReference type="NCBI Taxonomy" id="1121416"/>
    <lineage>
        <taxon>Bacteria</taxon>
        <taxon>Pseudomonadati</taxon>
        <taxon>Thermodesulfobacteriota</taxon>
        <taxon>Desulfobulbia</taxon>
        <taxon>Desulfobulbales</taxon>
        <taxon>Desulfocapsaceae</taxon>
        <taxon>Desulfopila</taxon>
    </lineage>
</organism>
<dbReference type="EMBL" id="FRFE01000036">
    <property type="protein sequence ID" value="SHO52448.1"/>
    <property type="molecule type" value="Genomic_DNA"/>
</dbReference>
<dbReference type="EMBL" id="FRFE01000039">
    <property type="protein sequence ID" value="SHO52731.1"/>
    <property type="molecule type" value="Genomic_DNA"/>
</dbReference>
<feature type="non-terminal residue" evidence="3">
    <location>
        <position position="1"/>
    </location>
</feature>
<proteinExistence type="predicted"/>
<dbReference type="Proteomes" id="UP000184603">
    <property type="component" value="Unassembled WGS sequence"/>
</dbReference>
<evidence type="ECO:0000313" key="3">
    <source>
        <dbReference type="EMBL" id="SHO52731.1"/>
    </source>
</evidence>
<protein>
    <submittedName>
        <fullName evidence="3">Transposase DDE domain-containing protein</fullName>
    </submittedName>
</protein>